<evidence type="ECO:0000256" key="9">
    <source>
        <dbReference type="ARBA" id="ARBA00022989"/>
    </source>
</evidence>
<feature type="transmembrane region" description="Helical" evidence="14">
    <location>
        <begin position="201"/>
        <end position="228"/>
    </location>
</feature>
<evidence type="ECO:0000256" key="6">
    <source>
        <dbReference type="ARBA" id="ARBA00022826"/>
    </source>
</evidence>
<feature type="domain" description="Cyclic nucleotide-binding" evidence="15">
    <location>
        <begin position="400"/>
        <end position="465"/>
    </location>
</feature>
<evidence type="ECO:0000256" key="11">
    <source>
        <dbReference type="ARBA" id="ARBA00023136"/>
    </source>
</evidence>
<feature type="transmembrane region" description="Helical" evidence="14">
    <location>
        <begin position="155"/>
        <end position="180"/>
    </location>
</feature>
<evidence type="ECO:0000313" key="16">
    <source>
        <dbReference type="EMBL" id="KAK2189318.1"/>
    </source>
</evidence>
<dbReference type="Pfam" id="PF00027">
    <property type="entry name" value="cNMP_binding"/>
    <property type="match status" value="1"/>
</dbReference>
<evidence type="ECO:0000256" key="4">
    <source>
        <dbReference type="ARBA" id="ARBA00022538"/>
    </source>
</evidence>
<dbReference type="EMBL" id="JAODUO010000109">
    <property type="protein sequence ID" value="KAK2189318.1"/>
    <property type="molecule type" value="Genomic_DNA"/>
</dbReference>
<comment type="subcellular location">
    <subcellularLocation>
        <location evidence="1">Cell membrane</location>
        <topology evidence="1">Multi-pass membrane protein</topology>
    </subcellularLocation>
</comment>
<sequence>MNRLDEAVSTDKDTGDDERTRRGGAVAEAVTVTRSYYRSVPSFIILHYSPFKAVWDWIVLLLVLYTAVFTPYGAAFLLNEDEVRAKLNQDSSTRLQNAETNQANYLVIIDLIVDVMFIADILINFRTTYIHNGEVVTDPQKIARNYLRGWFLVDAVAAIPFDLLLFGTGTSDTMTITGVLKTARLLRLVRVARRIDQYSEYGSAVLLLLMASFTLVGHWLACIFYAIAYVERMTLEEPIGWLDHLAETLNMPYSKNDTTAGGPDIKSKYVTALYFTFTSLTSIGFGNVAPNTNAEKVFSIFAMMLGSLMSAAIFGNVSSIMLRLYQGTEEYHEMQTSIKEFINFHHIPKALANRLIESHQHKWSYTNGIDMNSVLKGFPECLQADICLHLNRNLLNSCRAFKTASPGCLRALSMKFKSTHAPPGDTLIHPGDILNAIYFIARGSIEILKDDIVMAILGKDDIFGENPDDKKGGWTSVNKSNYCVRALSYCDLHKVMVSDLQDILNLYPEFAVGFLQHFQVTFNLRLGDYVKRETQRRLDEETMKFIRMKRPRLQCKESGSVGRFTRYMTQGRGSRKQQQQCSLDLSSEEEDEDDDQNGDIVELAASSQRGTPHTSGAKTNASSAAQRKRPRSEKPLPSPQDRPGPPHTIQTQASVTNAQAQAALSPIASKSSSASYIPKSSSSTGPISGQSPLDYDIYERGGGGGGGAEDQGNIHSLADIDERLDAINARMQHFEQNLCTTVDSILELLGHKSQAPPETFPPSRQTGGAPKRPTHIDLRHTTTSKPCRLKKQAPVSDDCT</sequence>
<dbReference type="Gene3D" id="1.10.1200.260">
    <property type="match status" value="1"/>
</dbReference>
<evidence type="ECO:0000256" key="12">
    <source>
        <dbReference type="ARBA" id="ARBA00023303"/>
    </source>
</evidence>
<evidence type="ECO:0000256" key="13">
    <source>
        <dbReference type="SAM" id="MobiDB-lite"/>
    </source>
</evidence>
<dbReference type="Proteomes" id="UP001209878">
    <property type="component" value="Unassembled WGS sequence"/>
</dbReference>
<feature type="compositionally biased region" description="Acidic residues" evidence="13">
    <location>
        <begin position="586"/>
        <end position="597"/>
    </location>
</feature>
<dbReference type="GO" id="GO:0034702">
    <property type="term" value="C:monoatomic ion channel complex"/>
    <property type="evidence" value="ECO:0007669"/>
    <property type="project" value="UniProtKB-KW"/>
</dbReference>
<evidence type="ECO:0000256" key="5">
    <source>
        <dbReference type="ARBA" id="ARBA00022692"/>
    </source>
</evidence>
<dbReference type="Gene3D" id="2.60.120.10">
    <property type="entry name" value="Jelly Rolls"/>
    <property type="match status" value="1"/>
</dbReference>
<dbReference type="InterPro" id="IPR005821">
    <property type="entry name" value="Ion_trans_dom"/>
</dbReference>
<keyword evidence="2" id="KW-0813">Transport</keyword>
<feature type="transmembrane region" description="Helical" evidence="14">
    <location>
        <begin position="57"/>
        <end position="78"/>
    </location>
</feature>
<feature type="compositionally biased region" description="Pro residues" evidence="13">
    <location>
        <begin position="636"/>
        <end position="646"/>
    </location>
</feature>
<dbReference type="PRINTS" id="PR01470">
    <property type="entry name" value="ERGCHANNEL"/>
</dbReference>
<dbReference type="PANTHER" id="PTHR10217">
    <property type="entry name" value="VOLTAGE AND LIGAND GATED POTASSIUM CHANNEL"/>
    <property type="match status" value="1"/>
</dbReference>
<dbReference type="CDD" id="cd00038">
    <property type="entry name" value="CAP_ED"/>
    <property type="match status" value="1"/>
</dbReference>
<dbReference type="InterPro" id="IPR050818">
    <property type="entry name" value="KCNH_animal-type"/>
</dbReference>
<dbReference type="Pfam" id="PF00520">
    <property type="entry name" value="Ion_trans"/>
    <property type="match status" value="1"/>
</dbReference>
<feature type="compositionally biased region" description="Gly residues" evidence="13">
    <location>
        <begin position="700"/>
        <end position="709"/>
    </location>
</feature>
<keyword evidence="8" id="KW-0630">Potassium</keyword>
<feature type="region of interest" description="Disordered" evidence="13">
    <location>
        <begin position="1"/>
        <end position="22"/>
    </location>
</feature>
<dbReference type="GO" id="GO:0005886">
    <property type="term" value="C:plasma membrane"/>
    <property type="evidence" value="ECO:0007669"/>
    <property type="project" value="UniProtKB-SubCell"/>
</dbReference>
<evidence type="ECO:0000256" key="3">
    <source>
        <dbReference type="ARBA" id="ARBA00022475"/>
    </source>
</evidence>
<dbReference type="InterPro" id="IPR014710">
    <property type="entry name" value="RmlC-like_jellyroll"/>
</dbReference>
<feature type="transmembrane region" description="Helical" evidence="14">
    <location>
        <begin position="300"/>
        <end position="325"/>
    </location>
</feature>
<dbReference type="InterPro" id="IPR000595">
    <property type="entry name" value="cNMP-bd_dom"/>
</dbReference>
<accession>A0AAD9P6Z9</accession>
<dbReference type="PROSITE" id="PS50042">
    <property type="entry name" value="CNMP_BINDING_3"/>
    <property type="match status" value="1"/>
</dbReference>
<keyword evidence="12" id="KW-0407">Ion channel</keyword>
<feature type="region of interest" description="Disordered" evidence="13">
    <location>
        <begin position="567"/>
        <end position="713"/>
    </location>
</feature>
<dbReference type="PRINTS" id="PR01463">
    <property type="entry name" value="EAGCHANLFMLY"/>
</dbReference>
<evidence type="ECO:0000256" key="1">
    <source>
        <dbReference type="ARBA" id="ARBA00004651"/>
    </source>
</evidence>
<keyword evidence="7" id="KW-0851">Voltage-gated channel</keyword>
<keyword evidence="17" id="KW-1185">Reference proteome</keyword>
<dbReference type="InterPro" id="IPR018490">
    <property type="entry name" value="cNMP-bd_dom_sf"/>
</dbReference>
<feature type="transmembrane region" description="Helical" evidence="14">
    <location>
        <begin position="103"/>
        <end position="123"/>
    </location>
</feature>
<keyword evidence="9 14" id="KW-1133">Transmembrane helix</keyword>
<keyword evidence="11 14" id="KW-0472">Membrane</keyword>
<keyword evidence="3" id="KW-1003">Cell membrane</keyword>
<keyword evidence="10" id="KW-0406">Ion transport</keyword>
<dbReference type="FunFam" id="1.10.287.70:FF:000275">
    <property type="entry name" value="Potassium voltage-gated channel subfamily H member 8"/>
    <property type="match status" value="1"/>
</dbReference>
<evidence type="ECO:0000256" key="2">
    <source>
        <dbReference type="ARBA" id="ARBA00022448"/>
    </source>
</evidence>
<dbReference type="SUPFAM" id="SSF51206">
    <property type="entry name" value="cAMP-binding domain-like"/>
    <property type="match status" value="1"/>
</dbReference>
<feature type="transmembrane region" description="Helical" evidence="14">
    <location>
        <begin position="269"/>
        <end position="288"/>
    </location>
</feature>
<name>A0AAD9P6Z9_RIDPI</name>
<dbReference type="GO" id="GO:0005242">
    <property type="term" value="F:inward rectifier potassium channel activity"/>
    <property type="evidence" value="ECO:0007669"/>
    <property type="project" value="TreeGrafter"/>
</dbReference>
<evidence type="ECO:0000256" key="10">
    <source>
        <dbReference type="ARBA" id="ARBA00023065"/>
    </source>
</evidence>
<evidence type="ECO:0000256" key="14">
    <source>
        <dbReference type="SAM" id="Phobius"/>
    </source>
</evidence>
<evidence type="ECO:0000259" key="15">
    <source>
        <dbReference type="PROSITE" id="PS50042"/>
    </source>
</evidence>
<feature type="compositionally biased region" description="Polar residues" evidence="13">
    <location>
        <begin position="605"/>
        <end position="625"/>
    </location>
</feature>
<protein>
    <recommendedName>
        <fullName evidence="15">Cyclic nucleotide-binding domain-containing protein</fullName>
    </recommendedName>
</protein>
<dbReference type="InterPro" id="IPR003967">
    <property type="entry name" value="K_chnl_volt-dep_ERG"/>
</dbReference>
<gene>
    <name evidence="16" type="ORF">NP493_109g04008</name>
</gene>
<evidence type="ECO:0000313" key="17">
    <source>
        <dbReference type="Proteomes" id="UP001209878"/>
    </source>
</evidence>
<feature type="region of interest" description="Disordered" evidence="13">
    <location>
        <begin position="753"/>
        <end position="800"/>
    </location>
</feature>
<proteinExistence type="predicted"/>
<dbReference type="FunFam" id="2.60.120.10:FF:000107">
    <property type="entry name" value="Potassium voltage-gated channel unc-103"/>
    <property type="match status" value="1"/>
</dbReference>
<keyword evidence="5 14" id="KW-0812">Transmembrane</keyword>
<comment type="caution">
    <text evidence="16">The sequence shown here is derived from an EMBL/GenBank/DDBJ whole genome shotgun (WGS) entry which is preliminary data.</text>
</comment>
<organism evidence="16 17">
    <name type="scientific">Ridgeia piscesae</name>
    <name type="common">Tubeworm</name>
    <dbReference type="NCBI Taxonomy" id="27915"/>
    <lineage>
        <taxon>Eukaryota</taxon>
        <taxon>Metazoa</taxon>
        <taxon>Spiralia</taxon>
        <taxon>Lophotrochozoa</taxon>
        <taxon>Annelida</taxon>
        <taxon>Polychaeta</taxon>
        <taxon>Sedentaria</taxon>
        <taxon>Canalipalpata</taxon>
        <taxon>Sabellida</taxon>
        <taxon>Siboglinidae</taxon>
        <taxon>Ridgeia</taxon>
    </lineage>
</organism>
<dbReference type="FunFam" id="1.10.1200.260:FF:000003">
    <property type="entry name" value="Potassium voltage-gated channel subfamily H member 1"/>
    <property type="match status" value="1"/>
</dbReference>
<dbReference type="Gene3D" id="1.10.287.70">
    <property type="match status" value="1"/>
</dbReference>
<dbReference type="AlphaFoldDB" id="A0AAD9P6Z9"/>
<feature type="compositionally biased region" description="Basic and acidic residues" evidence="13">
    <location>
        <begin position="1"/>
        <end position="21"/>
    </location>
</feature>
<reference evidence="16" key="1">
    <citation type="journal article" date="2023" name="Mol. Biol. Evol.">
        <title>Third-Generation Sequencing Reveals the Adaptive Role of the Epigenome in Three Deep-Sea Polychaetes.</title>
        <authorList>
            <person name="Perez M."/>
            <person name="Aroh O."/>
            <person name="Sun Y."/>
            <person name="Lan Y."/>
            <person name="Juniper S.K."/>
            <person name="Young C.R."/>
            <person name="Angers B."/>
            <person name="Qian P.Y."/>
        </authorList>
    </citation>
    <scope>NUCLEOTIDE SEQUENCE</scope>
    <source>
        <strain evidence="16">R07B-5</strain>
    </source>
</reference>
<keyword evidence="4" id="KW-0633">Potassium transport</keyword>
<dbReference type="PANTHER" id="PTHR10217:SF548">
    <property type="entry name" value="GH12235P"/>
    <property type="match status" value="1"/>
</dbReference>
<keyword evidence="6" id="KW-0631">Potassium channel</keyword>
<dbReference type="InterPro" id="IPR003938">
    <property type="entry name" value="K_chnl_volt-dep_EAG/ELK/ERG"/>
</dbReference>
<dbReference type="SUPFAM" id="SSF81324">
    <property type="entry name" value="Voltage-gated potassium channels"/>
    <property type="match status" value="1"/>
</dbReference>
<feature type="compositionally biased region" description="Low complexity" evidence="13">
    <location>
        <begin position="665"/>
        <end position="692"/>
    </location>
</feature>
<dbReference type="SMART" id="SM00100">
    <property type="entry name" value="cNMP"/>
    <property type="match status" value="1"/>
</dbReference>
<feature type="compositionally biased region" description="Polar residues" evidence="13">
    <location>
        <begin position="648"/>
        <end position="662"/>
    </location>
</feature>
<evidence type="ECO:0000256" key="8">
    <source>
        <dbReference type="ARBA" id="ARBA00022958"/>
    </source>
</evidence>
<dbReference type="GO" id="GO:0042391">
    <property type="term" value="P:regulation of membrane potential"/>
    <property type="evidence" value="ECO:0007669"/>
    <property type="project" value="TreeGrafter"/>
</dbReference>
<evidence type="ECO:0000256" key="7">
    <source>
        <dbReference type="ARBA" id="ARBA00022882"/>
    </source>
</evidence>